<reference evidence="5" key="1">
    <citation type="submission" date="2018-05" db="EMBL/GenBank/DDBJ databases">
        <authorList>
            <consortium name="PulseNet: The National Subtyping Network for Foodborne Disease Surveillance"/>
            <person name="Tarr C.L."/>
            <person name="Trees E."/>
            <person name="Katz L.S."/>
            <person name="Carleton-Romer H.A."/>
            <person name="Stroika S."/>
            <person name="Kucerova Z."/>
            <person name="Roache K.F."/>
            <person name="Sabol A.L."/>
            <person name="Besser J."/>
            <person name="Gerner-Smidt P."/>
        </authorList>
    </citation>
    <scope>NUCLEOTIDE SEQUENCE</scope>
    <source>
        <strain evidence="5">2014D-0197</strain>
    </source>
</reference>
<dbReference type="Pfam" id="PF02086">
    <property type="entry name" value="MethyltransfD12"/>
    <property type="match status" value="1"/>
</dbReference>
<dbReference type="AlphaFoldDB" id="A0A5L4IGG5"/>
<dbReference type="PRINTS" id="PR00505">
    <property type="entry name" value="D12N6MTFRASE"/>
</dbReference>
<sequence length="253" mass="29530">MQRTTLKAPFGWVGGKALLAKEIIPLMPEHSRYVEVFGGALSVFYQKEPSKIEIVNDINSDLINLHRIIRNRPASLQAELNSLFRSRELFFDIKNGKIKPKNDIQKAAFYFYLLTWSFGAKGDSFAMDKSRSGKSIHRDFYTHSKRLKRALIENLNYEKLIKEYDGGDTLFYIDPPYVGTENYYKMVNGFTMREHENLAKILKQINGKFMLSYNNCEAVRDLYKNFRLKELKANYSLNARYRSAKSELLIMNF</sequence>
<dbReference type="InterPro" id="IPR012327">
    <property type="entry name" value="MeTrfase_D12"/>
</dbReference>
<keyword evidence="2" id="KW-0808">Transferase</keyword>
<protein>
    <submittedName>
        <fullName evidence="5">DNA adenine methylase</fullName>
    </submittedName>
</protein>
<gene>
    <name evidence="5" type="ORF">AAH17_07755</name>
</gene>
<dbReference type="Gene3D" id="3.40.50.150">
    <property type="entry name" value="Vaccinia Virus protein VP39"/>
    <property type="match status" value="2"/>
</dbReference>
<dbReference type="PIRSF" id="PIRSF000398">
    <property type="entry name" value="M_m6A_EcoRV"/>
    <property type="match status" value="1"/>
</dbReference>
<feature type="binding site" evidence="4">
    <location>
        <position position="12"/>
    </location>
    <ligand>
        <name>S-adenosyl-L-methionine</name>
        <dbReference type="ChEBI" id="CHEBI:59789"/>
    </ligand>
</feature>
<keyword evidence="1 5" id="KW-0489">Methyltransferase</keyword>
<evidence type="ECO:0000256" key="4">
    <source>
        <dbReference type="PIRSR" id="PIRSR000398-1"/>
    </source>
</evidence>
<evidence type="ECO:0000256" key="1">
    <source>
        <dbReference type="ARBA" id="ARBA00022603"/>
    </source>
</evidence>
<organism evidence="5">
    <name type="scientific">Campylobacter fetus</name>
    <dbReference type="NCBI Taxonomy" id="196"/>
    <lineage>
        <taxon>Bacteria</taxon>
        <taxon>Pseudomonadati</taxon>
        <taxon>Campylobacterota</taxon>
        <taxon>Epsilonproteobacteria</taxon>
        <taxon>Campylobacterales</taxon>
        <taxon>Campylobacteraceae</taxon>
        <taxon>Campylobacter</taxon>
    </lineage>
</organism>
<feature type="binding site" evidence="4">
    <location>
        <position position="16"/>
    </location>
    <ligand>
        <name>S-adenosyl-L-methionine</name>
        <dbReference type="ChEBI" id="CHEBI:59789"/>
    </ligand>
</feature>
<evidence type="ECO:0000256" key="3">
    <source>
        <dbReference type="ARBA" id="ARBA00022691"/>
    </source>
</evidence>
<dbReference type="GO" id="GO:0006298">
    <property type="term" value="P:mismatch repair"/>
    <property type="evidence" value="ECO:0007669"/>
    <property type="project" value="TreeGrafter"/>
</dbReference>
<proteinExistence type="predicted"/>
<dbReference type="InterPro" id="IPR029063">
    <property type="entry name" value="SAM-dependent_MTases_sf"/>
</dbReference>
<dbReference type="SUPFAM" id="SSF53335">
    <property type="entry name" value="S-adenosyl-L-methionine-dependent methyltransferases"/>
    <property type="match status" value="1"/>
</dbReference>
<dbReference type="GO" id="GO:1904047">
    <property type="term" value="F:S-adenosyl-L-methionine binding"/>
    <property type="evidence" value="ECO:0007669"/>
    <property type="project" value="TreeGrafter"/>
</dbReference>
<dbReference type="PANTHER" id="PTHR30481">
    <property type="entry name" value="DNA ADENINE METHYLASE"/>
    <property type="match status" value="1"/>
</dbReference>
<keyword evidence="3" id="KW-0949">S-adenosyl-L-methionine</keyword>
<feature type="binding site" evidence="4">
    <location>
        <position position="57"/>
    </location>
    <ligand>
        <name>S-adenosyl-L-methionine</name>
        <dbReference type="ChEBI" id="CHEBI:59789"/>
    </ligand>
</feature>
<dbReference type="EMBL" id="AACCXK010000015">
    <property type="protein sequence ID" value="EAK0453541.1"/>
    <property type="molecule type" value="Genomic_DNA"/>
</dbReference>
<dbReference type="GO" id="GO:0009307">
    <property type="term" value="P:DNA restriction-modification system"/>
    <property type="evidence" value="ECO:0007669"/>
    <property type="project" value="InterPro"/>
</dbReference>
<accession>A0A5L4IGG5</accession>
<feature type="binding site" evidence="4">
    <location>
        <position position="174"/>
    </location>
    <ligand>
        <name>S-adenosyl-L-methionine</name>
        <dbReference type="ChEBI" id="CHEBI:59789"/>
    </ligand>
</feature>
<dbReference type="RefSeq" id="WP_025370342.1">
    <property type="nucleotide sequence ID" value="NZ_CP059432.1"/>
</dbReference>
<dbReference type="GO" id="GO:0009007">
    <property type="term" value="F:site-specific DNA-methyltransferase (adenine-specific) activity"/>
    <property type="evidence" value="ECO:0007669"/>
    <property type="project" value="UniProtKB-EC"/>
</dbReference>
<evidence type="ECO:0000256" key="2">
    <source>
        <dbReference type="ARBA" id="ARBA00022679"/>
    </source>
</evidence>
<dbReference type="GO" id="GO:0043565">
    <property type="term" value="F:sequence-specific DNA binding"/>
    <property type="evidence" value="ECO:0007669"/>
    <property type="project" value="TreeGrafter"/>
</dbReference>
<name>A0A5L4IGG5_CAMFE</name>
<dbReference type="GO" id="GO:0032259">
    <property type="term" value="P:methylation"/>
    <property type="evidence" value="ECO:0007669"/>
    <property type="project" value="UniProtKB-KW"/>
</dbReference>
<dbReference type="InterPro" id="IPR012263">
    <property type="entry name" value="M_m6A_EcoRV"/>
</dbReference>
<comment type="caution">
    <text evidence="5">The sequence shown here is derived from an EMBL/GenBank/DDBJ whole genome shotgun (WGS) entry which is preliminary data.</text>
</comment>
<evidence type="ECO:0000313" key="5">
    <source>
        <dbReference type="EMBL" id="EAK0453541.1"/>
    </source>
</evidence>